<organism evidence="2 3">
    <name type="scientific">Natronobacterium lacisalsi AJ5</name>
    <dbReference type="NCBI Taxonomy" id="358396"/>
    <lineage>
        <taxon>Archaea</taxon>
        <taxon>Methanobacteriati</taxon>
        <taxon>Methanobacteriota</taxon>
        <taxon>Stenosarchaea group</taxon>
        <taxon>Halobacteria</taxon>
        <taxon>Halobacteriales</taxon>
        <taxon>Natrialbaceae</taxon>
        <taxon>Natronobacterium</taxon>
    </lineage>
</organism>
<dbReference type="Gene3D" id="3.40.50.12780">
    <property type="entry name" value="N-terminal domain of ligase-like"/>
    <property type="match status" value="1"/>
</dbReference>
<sequence length="458" mass="53115">MTLNHIRTLYRRTPEIFRKPIEYIPIKYRLGGSNFSDTYSFLDQSEMWSHEQLNAYQREQLQDLLQHAVENVPYYHNIELSHDDPFLNLKEFPIVDKDLLRENKYEFKSESLNPKSTHNVTTGGTSGKPFSFLLDDSAYGAEWAFIMHGWRRVGYSPGDQMITFKGNNYENTDREKYWEYNPIYNTYEFSPFHLNSNTIDHYIQKIQNINPDYIHGYPSAITKFAKLSQDNSKHLPNITAVLAASENVYQTQREIIEDTFNTRLFSHYGQSEKVALAAECEYSNDYHFYPQYGVTEILDDDGQEVSIGERGEIVATGFLNKSMPFIRYRTGDYAIKGSVGDCPCGREYRTVESLQGREEKERTIFIDESNEVPIHTIYYTMHGSTLDGVSSIQFYQENPGEITIRIEPHSDSTAVDPDEIIDDLQGKLGEDFNIEINFVESIDLTESGKKKLLIQEYE</sequence>
<dbReference type="InterPro" id="IPR042099">
    <property type="entry name" value="ANL_N_sf"/>
</dbReference>
<proteinExistence type="predicted"/>
<dbReference type="STRING" id="358396.CHINAEXTREME_14360"/>
<reference evidence="2 3" key="2">
    <citation type="journal article" date="2014" name="PLoS Genet.">
        <title>Phylogenetically driven sequencing of extremely halophilic archaea reveals strategies for static and dynamic osmo-response.</title>
        <authorList>
            <person name="Becker E.A."/>
            <person name="Seitzer P.M."/>
            <person name="Tritt A."/>
            <person name="Larsen D."/>
            <person name="Krusor M."/>
            <person name="Yao A.I."/>
            <person name="Wu D."/>
            <person name="Madern D."/>
            <person name="Eisen J.A."/>
            <person name="Darling A.E."/>
            <person name="Facciotti M.T."/>
        </authorList>
    </citation>
    <scope>NUCLEOTIDE SEQUENCE [LARGE SCALE GENOMIC DNA]</scope>
    <source>
        <strain evidence="2 3">AJ5</strain>
    </source>
</reference>
<dbReference type="EMBL" id="CP019285">
    <property type="protein sequence ID" value="APW98884.1"/>
    <property type="molecule type" value="Genomic_DNA"/>
</dbReference>
<dbReference type="EMBL" id="AOLZ01000079">
    <property type="protein sequence ID" value="EMA27230.1"/>
    <property type="molecule type" value="Genomic_DNA"/>
</dbReference>
<dbReference type="Proteomes" id="UP000011555">
    <property type="component" value="Unassembled WGS sequence"/>
</dbReference>
<dbReference type="Proteomes" id="UP000186547">
    <property type="component" value="Chromosome"/>
</dbReference>
<name>M0L5G4_NATLA</name>
<dbReference type="PANTHER" id="PTHR36932">
    <property type="entry name" value="CAPSULAR POLYSACCHARIDE BIOSYNTHESIS PROTEIN"/>
    <property type="match status" value="1"/>
</dbReference>
<reference evidence="1" key="3">
    <citation type="submission" date="2017-01" db="EMBL/GenBank/DDBJ databases">
        <authorList>
            <person name="Mah S.A."/>
            <person name="Swanson W.J."/>
            <person name="Moy G.W."/>
            <person name="Vacquier V.D."/>
        </authorList>
    </citation>
    <scope>NUCLEOTIDE SEQUENCE</scope>
    <source>
        <strain evidence="1">AJ5</strain>
    </source>
</reference>
<dbReference type="KEGG" id="hlc:CHINAEXTREME14360"/>
<evidence type="ECO:0000313" key="1">
    <source>
        <dbReference type="EMBL" id="APW98884.1"/>
    </source>
</evidence>
<dbReference type="SUPFAM" id="SSF56801">
    <property type="entry name" value="Acetyl-CoA synthetase-like"/>
    <property type="match status" value="1"/>
</dbReference>
<gene>
    <name evidence="2" type="ORF">C445_21056</name>
    <name evidence="1" type="ORF">CHINAEXTREME_14360</name>
</gene>
<protein>
    <submittedName>
        <fullName evidence="1">CoF synthetase</fullName>
    </submittedName>
    <submittedName>
        <fullName evidence="2">Coenzyme F390 synthetase-like protein</fullName>
    </submittedName>
</protein>
<dbReference type="InterPro" id="IPR053158">
    <property type="entry name" value="CapK_Type1_Caps_Biosynth"/>
</dbReference>
<evidence type="ECO:0000313" key="4">
    <source>
        <dbReference type="Proteomes" id="UP000186547"/>
    </source>
</evidence>
<evidence type="ECO:0000313" key="2">
    <source>
        <dbReference type="EMBL" id="EMA27230.1"/>
    </source>
</evidence>
<keyword evidence="3" id="KW-1185">Reference proteome</keyword>
<dbReference type="PANTHER" id="PTHR36932:SF1">
    <property type="entry name" value="CAPSULAR POLYSACCHARIDE BIOSYNTHESIS PROTEIN"/>
    <property type="match status" value="1"/>
</dbReference>
<accession>M0L5G4</accession>
<evidence type="ECO:0000313" key="3">
    <source>
        <dbReference type="Proteomes" id="UP000011555"/>
    </source>
</evidence>
<reference evidence="1 4" key="1">
    <citation type="journal article" date="2011" name="J. Bacteriol.">
        <title>Genome sequence of Halobiforma lacisalsi AJ5, an extremely halophilic archaeon which harbors a bop gene.</title>
        <authorList>
            <person name="Jiang X."/>
            <person name="Wang S."/>
            <person name="Cheng H."/>
            <person name="Huo Y."/>
            <person name="Zhang X."/>
            <person name="Zhu X."/>
            <person name="Han X."/>
            <person name="Ni P."/>
            <person name="Wu M."/>
        </authorList>
    </citation>
    <scope>NUCLEOTIDE SEQUENCE [LARGE SCALE GENOMIC DNA]</scope>
    <source>
        <strain evidence="1 4">AJ5</strain>
    </source>
</reference>
<dbReference type="AlphaFoldDB" id="M0L5G4"/>
<dbReference type="eggNOG" id="arCOG02624">
    <property type="taxonomic scope" value="Archaea"/>
</dbReference>